<dbReference type="Proteomes" id="UP000005139">
    <property type="component" value="Unassembled WGS sequence"/>
</dbReference>
<keyword evidence="2" id="KW-0963">Cytoplasm</keyword>
<dbReference type="Pfam" id="PF17783">
    <property type="entry name" value="WHD_CvfB"/>
    <property type="match status" value="1"/>
</dbReference>
<keyword evidence="5" id="KW-1185">Reference proteome</keyword>
<evidence type="ECO:0000313" key="5">
    <source>
        <dbReference type="Proteomes" id="UP000005139"/>
    </source>
</evidence>
<reference evidence="4 5" key="1">
    <citation type="submission" date="2007-01" db="EMBL/GenBank/DDBJ databases">
        <title>Annotation of the draft genome assembly of Thermosinus carboxydivorans Nor1.</title>
        <authorList>
            <consortium name="US DOE Joint Genome Institute (JGI-ORNL)"/>
            <person name="Larimer F."/>
            <person name="Land M."/>
            <person name="Hauser L."/>
        </authorList>
    </citation>
    <scope>NUCLEOTIDE SEQUENCE [LARGE SCALE GENOMIC DNA]</scope>
    <source>
        <strain evidence="4 5">Nor1</strain>
    </source>
</reference>
<dbReference type="GO" id="GO:0042256">
    <property type="term" value="P:cytosolic ribosome assembly"/>
    <property type="evidence" value="ECO:0007669"/>
    <property type="project" value="UniProtKB-UniRule"/>
</dbReference>
<dbReference type="Gene3D" id="1.10.10.10">
    <property type="entry name" value="Winged helix-like DNA-binding domain superfamily/Winged helix DNA-binding domain"/>
    <property type="match status" value="1"/>
</dbReference>
<dbReference type="InterPro" id="IPR003029">
    <property type="entry name" value="S1_domain"/>
</dbReference>
<keyword evidence="2" id="KW-0678">Repressor</keyword>
<dbReference type="PANTHER" id="PTHR37296:SF1">
    <property type="entry name" value="CONSERVED VIRULENCE FACTOR B"/>
    <property type="match status" value="1"/>
</dbReference>
<comment type="subcellular location">
    <subcellularLocation>
        <location evidence="2">Cytoplasm</location>
    </subcellularLocation>
</comment>
<dbReference type="SUPFAM" id="SSF50249">
    <property type="entry name" value="Nucleic acid-binding proteins"/>
    <property type="match status" value="2"/>
</dbReference>
<feature type="domain" description="S1 motif" evidence="3">
    <location>
        <begin position="276"/>
        <end position="336"/>
    </location>
</feature>
<comment type="function">
    <text evidence="2">Functions as a ribosomal silencing factor. Interacts with ribosomal protein uL14 (rplN), blocking formation of intersubunit bridge B8. Prevents association of the 30S and 50S ribosomal subunits and the formation of functional ribosomes, thus repressing translation.</text>
</comment>
<keyword evidence="2" id="KW-0810">Translation regulation</keyword>
<dbReference type="eggNOG" id="COG2996">
    <property type="taxonomic scope" value="Bacteria"/>
</dbReference>
<name>A1HNX5_9FIRM</name>
<accession>A1HNX5</accession>
<dbReference type="AlphaFoldDB" id="A1HNX5"/>
<evidence type="ECO:0000259" key="3">
    <source>
        <dbReference type="PROSITE" id="PS50126"/>
    </source>
</evidence>
<comment type="similarity">
    <text evidence="1 2">Belongs to the Iojap/RsfS family.</text>
</comment>
<dbReference type="SUPFAM" id="SSF81301">
    <property type="entry name" value="Nucleotidyltransferase"/>
    <property type="match status" value="1"/>
</dbReference>
<dbReference type="InterPro" id="IPR048587">
    <property type="entry name" value="CvfB_S1_3rd"/>
</dbReference>
<dbReference type="GO" id="GO:0005737">
    <property type="term" value="C:cytoplasm"/>
    <property type="evidence" value="ECO:0007669"/>
    <property type="project" value="UniProtKB-SubCell"/>
</dbReference>
<reference evidence="4 5" key="2">
    <citation type="submission" date="2007-01" db="EMBL/GenBank/DDBJ databases">
        <title>Sequencing of the draft genome and assembly of Thermosinus carboxydivorans Nor1.</title>
        <authorList>
            <consortium name="US DOE Joint Genome Institute (JGI-PGF)"/>
            <person name="Copeland A."/>
            <person name="Lucas S."/>
            <person name="Lapidus A."/>
            <person name="Barry K."/>
            <person name="Glavina del Rio T."/>
            <person name="Dalin E."/>
            <person name="Tice H."/>
            <person name="Bruce D."/>
            <person name="Pitluck S."/>
            <person name="Richardson P."/>
        </authorList>
    </citation>
    <scope>NUCLEOTIDE SEQUENCE [LARGE SCALE GENOMIC DNA]</scope>
    <source>
        <strain evidence="4 5">Nor1</strain>
    </source>
</reference>
<dbReference type="SMART" id="SM00316">
    <property type="entry name" value="S1"/>
    <property type="match status" value="3"/>
</dbReference>
<evidence type="ECO:0000256" key="1">
    <source>
        <dbReference type="ARBA" id="ARBA00010574"/>
    </source>
</evidence>
<dbReference type="PROSITE" id="PS50126">
    <property type="entry name" value="S1"/>
    <property type="match status" value="2"/>
</dbReference>
<protein>
    <recommendedName>
        <fullName evidence="2">Ribosomal silencing factor RsfS</fullName>
    </recommendedName>
</protein>
<dbReference type="InterPro" id="IPR004394">
    <property type="entry name" value="Iojap/RsfS/C7orf30"/>
</dbReference>
<dbReference type="EMBL" id="AAWL01000004">
    <property type="protein sequence ID" value="EAX48083.1"/>
    <property type="molecule type" value="Genomic_DNA"/>
</dbReference>
<dbReference type="Pfam" id="PF13509">
    <property type="entry name" value="S1_2"/>
    <property type="match status" value="2"/>
</dbReference>
<dbReference type="OrthoDB" id="9801597at2"/>
<feature type="domain" description="S1 motif" evidence="3">
    <location>
        <begin position="199"/>
        <end position="260"/>
    </location>
</feature>
<evidence type="ECO:0000256" key="2">
    <source>
        <dbReference type="HAMAP-Rule" id="MF_01477"/>
    </source>
</evidence>
<dbReference type="GO" id="GO:0003676">
    <property type="term" value="F:nucleic acid binding"/>
    <property type="evidence" value="ECO:0007669"/>
    <property type="project" value="InterPro"/>
</dbReference>
<dbReference type="GO" id="GO:0090071">
    <property type="term" value="P:negative regulation of ribosome biogenesis"/>
    <property type="evidence" value="ECO:0007669"/>
    <property type="project" value="UniProtKB-UniRule"/>
</dbReference>
<dbReference type="InterPro" id="IPR039566">
    <property type="entry name" value="CvfB_S1_st"/>
</dbReference>
<dbReference type="PANTHER" id="PTHR37296">
    <property type="entry name" value="CONSERVED VIRULENCE FACTOR B"/>
    <property type="match status" value="1"/>
</dbReference>
<dbReference type="Pfam" id="PF21543">
    <property type="entry name" value="CvfB_2nd"/>
    <property type="match status" value="1"/>
</dbReference>
<organism evidence="4 5">
    <name type="scientific">Thermosinus carboxydivorans Nor1</name>
    <dbReference type="NCBI Taxonomy" id="401526"/>
    <lineage>
        <taxon>Bacteria</taxon>
        <taxon>Bacillati</taxon>
        <taxon>Bacillota</taxon>
        <taxon>Negativicutes</taxon>
        <taxon>Selenomonadales</taxon>
        <taxon>Sporomusaceae</taxon>
        <taxon>Thermosinus</taxon>
    </lineage>
</organism>
<dbReference type="InterPro" id="IPR043519">
    <property type="entry name" value="NT_sf"/>
</dbReference>
<evidence type="ECO:0000313" key="4">
    <source>
        <dbReference type="EMBL" id="EAX48083.1"/>
    </source>
</evidence>
<dbReference type="Pfam" id="PF02410">
    <property type="entry name" value="RsfS"/>
    <property type="match status" value="1"/>
</dbReference>
<dbReference type="HAMAP" id="MF_01477">
    <property type="entry name" value="Iojap_RsfS"/>
    <property type="match status" value="1"/>
</dbReference>
<comment type="subunit">
    <text evidence="2">Interacts with ribosomal protein uL14 (rplN).</text>
</comment>
<comment type="caution">
    <text evidence="4">The sequence shown here is derived from an EMBL/GenBank/DDBJ whole genome shotgun (WGS) entry which is preliminary data.</text>
</comment>
<dbReference type="eggNOG" id="COG0799">
    <property type="taxonomic scope" value="Bacteria"/>
</dbReference>
<dbReference type="NCBIfam" id="TIGR00090">
    <property type="entry name" value="rsfS_iojap_ybeB"/>
    <property type="match status" value="1"/>
</dbReference>
<dbReference type="InterPro" id="IPR012340">
    <property type="entry name" value="NA-bd_OB-fold"/>
</dbReference>
<dbReference type="InterPro" id="IPR014464">
    <property type="entry name" value="CvfB_fam"/>
</dbReference>
<gene>
    <name evidence="2" type="primary">rsfS</name>
    <name evidence="4" type="ORF">TcarDRAFT_1630</name>
</gene>
<dbReference type="InterPro" id="IPR036388">
    <property type="entry name" value="WH-like_DNA-bd_sf"/>
</dbReference>
<proteinExistence type="inferred from homology"/>
<dbReference type="GO" id="GO:0017148">
    <property type="term" value="P:negative regulation of translation"/>
    <property type="evidence" value="ECO:0007669"/>
    <property type="project" value="UniProtKB-UniRule"/>
</dbReference>
<sequence length="407" mass="45318">MADTPIHMPELVAAAASDKKARDIVILDVQGISPVTDYFVICSANTSTQVQAIADNIEEKLEEQGVKPLHKEGYREARWVLLDYGSCVAHIFVEEDRRFTTLNGCGAMPRPRCTMNSRSKSMITSRLEPGQVVTLKVARQTDLGAFLDAGTGRTADDILLHKMQQTAPVAVGEEVKVYLYRDPKGRLAASMRLPQMRPGQIARVKVINVTRDGAFVDIGAERGVFMPFAGMRGRVKRGDRVWVKLYTDKSGRPAVTMDVDEEIARAARPAQDIKIGDQVAGTVYSEGENGFFLFTGERYIAFLHKDEITRPLRMGEEIVVRVTYLRPDGRINVSMRPQKEEAIGVDAQNILAVLRSRGGKMPYSDETAPEVIKEKFQISKAAFKRALGRLMKEGLVVQQEGWTYLVE</sequence>
<dbReference type="Gene3D" id="3.30.460.10">
    <property type="entry name" value="Beta Polymerase, domain 2"/>
    <property type="match status" value="1"/>
</dbReference>
<dbReference type="Gene3D" id="2.40.50.140">
    <property type="entry name" value="Nucleic acid-binding proteins"/>
    <property type="match status" value="3"/>
</dbReference>
<dbReference type="InterPro" id="IPR040764">
    <property type="entry name" value="CvfB_WH"/>
</dbReference>